<evidence type="ECO:0000313" key="2">
    <source>
        <dbReference type="Proteomes" id="UP000596381"/>
    </source>
</evidence>
<dbReference type="EMBL" id="MW394391">
    <property type="protein sequence ID" value="QQV92224.1"/>
    <property type="molecule type" value="Genomic_DNA"/>
</dbReference>
<reference evidence="1 2" key="1">
    <citation type="submission" date="2020-12" db="EMBL/GenBank/DDBJ databases">
        <title>Genomic characterization of four novel bacteriophages infecting Klebsiella pneumoniae.</title>
        <authorList>
            <person name="Estrada Bonilla B."/>
            <person name="Costa A.R."/>
            <person name="van Rossum T."/>
            <person name="Hagedoorn S."/>
            <person name="Wallinga H."/>
            <person name="Xiao M."/>
            <person name="Song W."/>
            <person name="Haas P.-J."/>
            <person name="Nobrega F.L."/>
            <person name="Brouns S.J.J."/>
        </authorList>
    </citation>
    <scope>NUCLEOTIDE SEQUENCE [LARGE SCALE GENOMIC DNA]</scope>
</reference>
<dbReference type="Proteomes" id="UP000596381">
    <property type="component" value="Segment"/>
</dbReference>
<gene>
    <name evidence="1" type="ORF">vBKpMFBKp24_198</name>
</gene>
<proteinExistence type="predicted"/>
<name>A0A7U0GBK4_9CAUD</name>
<sequence>MEAKKFSNLWVPITRPGPLPLLDFLKARADFSGHELKGHSAIIVDTLMFAPPGEKEYIGFSVSVPFVMTREGNFSVLVPHIGVVERQKRKVLLGGEYRITDPEYPTLSVVAIMLDNEENVKPYPLVGMTLSGFVYTK</sequence>
<protein>
    <submittedName>
        <fullName evidence="1">Uncharacterized protein</fullName>
    </submittedName>
</protein>
<keyword evidence="2" id="KW-1185">Reference proteome</keyword>
<organism evidence="1 2">
    <name type="scientific">Klebsiella phage vB_KpM_FBKp24</name>
    <dbReference type="NCBI Taxonomy" id="2801834"/>
    <lineage>
        <taxon>Viruses</taxon>
        <taxon>Duplodnaviria</taxon>
        <taxon>Heunggongvirae</taxon>
        <taxon>Uroviricota</taxon>
        <taxon>Caudoviricetes</taxon>
        <taxon>Chimalliviridae</taxon>
        <taxon>Maaswegvirus</taxon>
        <taxon>Maaswegvirus Kp24</taxon>
    </lineage>
</organism>
<accession>A0A7U0GBK4</accession>
<evidence type="ECO:0000313" key="1">
    <source>
        <dbReference type="EMBL" id="QQV92224.1"/>
    </source>
</evidence>